<dbReference type="RefSeq" id="WP_027890909.1">
    <property type="nucleotide sequence ID" value="NZ_LT906446.1"/>
</dbReference>
<evidence type="ECO:0000313" key="2">
    <source>
        <dbReference type="Proteomes" id="UP000215383"/>
    </source>
</evidence>
<keyword evidence="2" id="KW-1185">Reference proteome</keyword>
<proteinExistence type="predicted"/>
<dbReference type="GeneID" id="78506723"/>
<name>A0A239TJP0_9FIRM</name>
<protein>
    <submittedName>
        <fullName evidence="1">Uncharacterized protein</fullName>
    </submittedName>
</protein>
<accession>A0A239TJP0</accession>
<reference evidence="1 2" key="1">
    <citation type="submission" date="2017-06" db="EMBL/GenBank/DDBJ databases">
        <authorList>
            <consortium name="Pathogen Informatics"/>
        </authorList>
    </citation>
    <scope>NUCLEOTIDE SEQUENCE [LARGE SCALE GENOMIC DNA]</scope>
    <source>
        <strain evidence="1 2">NCTC10570</strain>
    </source>
</reference>
<dbReference type="EMBL" id="LT906446">
    <property type="protein sequence ID" value="SNU97114.1"/>
    <property type="molecule type" value="Genomic_DNA"/>
</dbReference>
<evidence type="ECO:0000313" key="1">
    <source>
        <dbReference type="EMBL" id="SNU97114.1"/>
    </source>
</evidence>
<dbReference type="AlphaFoldDB" id="A0A239TJP0"/>
<dbReference type="Proteomes" id="UP000215383">
    <property type="component" value="Chromosome 1"/>
</dbReference>
<dbReference type="eggNOG" id="ENOG5031703">
    <property type="taxonomic scope" value="Bacteria"/>
</dbReference>
<gene>
    <name evidence="1" type="ORF">SAMEA4364220_00698</name>
</gene>
<organism evidence="1 2">
    <name type="scientific">Megamonas hypermegale</name>
    <dbReference type="NCBI Taxonomy" id="158847"/>
    <lineage>
        <taxon>Bacteria</taxon>
        <taxon>Bacillati</taxon>
        <taxon>Bacillota</taxon>
        <taxon>Negativicutes</taxon>
        <taxon>Selenomonadales</taxon>
        <taxon>Selenomonadaceae</taxon>
        <taxon>Megamonas</taxon>
    </lineage>
</organism>
<sequence length="147" mass="17422">MKKVMAPCVECFKETGIPNFNFVIQEQNDECVYSFKCDKGHEFILIQQIQRFELKFDMACFSYINDDYSAAVMHCASALERFREFFVQAVWLNNNCKENIALYEKYWKKVKSRSENQLGTFYVVYFSKFGDLDDVIEREVKFTQGDV</sequence>